<dbReference type="Proteomes" id="UP000315010">
    <property type="component" value="Unassembled WGS sequence"/>
</dbReference>
<dbReference type="EMBL" id="SJPJ01000001">
    <property type="protein sequence ID" value="TWT79787.1"/>
    <property type="molecule type" value="Genomic_DNA"/>
</dbReference>
<sequence>MGVPFVQLQILKSCLFDSIQNGIEAVDAIDWICTLSKRIGKTIESAIVGHSEIAGPRLALLAEFPRRHAFGATECHVHVFLGLEPSP</sequence>
<evidence type="ECO:0000313" key="2">
    <source>
        <dbReference type="Proteomes" id="UP000315010"/>
    </source>
</evidence>
<gene>
    <name evidence="1" type="ORF">CA13_11940</name>
</gene>
<protein>
    <submittedName>
        <fullName evidence="1">Uncharacterized protein</fullName>
    </submittedName>
</protein>
<organism evidence="1 2">
    <name type="scientific">Novipirellula herctigrandis</name>
    <dbReference type="NCBI Taxonomy" id="2527986"/>
    <lineage>
        <taxon>Bacteria</taxon>
        <taxon>Pseudomonadati</taxon>
        <taxon>Planctomycetota</taxon>
        <taxon>Planctomycetia</taxon>
        <taxon>Pirellulales</taxon>
        <taxon>Pirellulaceae</taxon>
        <taxon>Novipirellula</taxon>
    </lineage>
</organism>
<reference evidence="1 2" key="1">
    <citation type="submission" date="2019-02" db="EMBL/GenBank/DDBJ databases">
        <title>Deep-cultivation of Planctomycetes and their phenomic and genomic characterization uncovers novel biology.</title>
        <authorList>
            <person name="Wiegand S."/>
            <person name="Jogler M."/>
            <person name="Boedeker C."/>
            <person name="Pinto D."/>
            <person name="Vollmers J."/>
            <person name="Rivas-Marin E."/>
            <person name="Kohn T."/>
            <person name="Peeters S.H."/>
            <person name="Heuer A."/>
            <person name="Rast P."/>
            <person name="Oberbeckmann S."/>
            <person name="Bunk B."/>
            <person name="Jeske O."/>
            <person name="Meyerdierks A."/>
            <person name="Storesund J.E."/>
            <person name="Kallscheuer N."/>
            <person name="Luecker S."/>
            <person name="Lage O.M."/>
            <person name="Pohl T."/>
            <person name="Merkel B.J."/>
            <person name="Hornburger P."/>
            <person name="Mueller R.-W."/>
            <person name="Bruemmer F."/>
            <person name="Labrenz M."/>
            <person name="Spormann A.M."/>
            <person name="Op Den Camp H."/>
            <person name="Overmann J."/>
            <person name="Amann R."/>
            <person name="Jetten M.S.M."/>
            <person name="Mascher T."/>
            <person name="Medema M.H."/>
            <person name="Devos D.P."/>
            <person name="Kaster A.-K."/>
            <person name="Ovreas L."/>
            <person name="Rohde M."/>
            <person name="Galperin M.Y."/>
            <person name="Jogler C."/>
        </authorList>
    </citation>
    <scope>NUCLEOTIDE SEQUENCE [LARGE SCALE GENOMIC DNA]</scope>
    <source>
        <strain evidence="1 2">CA13</strain>
    </source>
</reference>
<comment type="caution">
    <text evidence="1">The sequence shown here is derived from an EMBL/GenBank/DDBJ whole genome shotgun (WGS) entry which is preliminary data.</text>
</comment>
<keyword evidence="2" id="KW-1185">Reference proteome</keyword>
<accession>A0A5C5YYW4</accession>
<name>A0A5C5YYW4_9BACT</name>
<proteinExistence type="predicted"/>
<dbReference type="AlphaFoldDB" id="A0A5C5YYW4"/>
<evidence type="ECO:0000313" key="1">
    <source>
        <dbReference type="EMBL" id="TWT79787.1"/>
    </source>
</evidence>